<evidence type="ECO:0000256" key="1">
    <source>
        <dbReference type="ARBA" id="ARBA00004651"/>
    </source>
</evidence>
<reference evidence="9 10" key="1">
    <citation type="submission" date="2016-02" db="EMBL/GenBank/DDBJ databases">
        <title>Genome sequence of Tissierella creatinophila DSM 6911.</title>
        <authorList>
            <person name="Poehlein A."/>
            <person name="Daniel R."/>
        </authorList>
    </citation>
    <scope>NUCLEOTIDE SEQUENCE [LARGE SCALE GENOMIC DNA]</scope>
    <source>
        <strain evidence="9 10">DSM 6911</strain>
    </source>
</reference>
<evidence type="ECO:0000256" key="7">
    <source>
        <dbReference type="SAM" id="Phobius"/>
    </source>
</evidence>
<dbReference type="GO" id="GO:0005886">
    <property type="term" value="C:plasma membrane"/>
    <property type="evidence" value="ECO:0007669"/>
    <property type="project" value="UniProtKB-SubCell"/>
</dbReference>
<evidence type="ECO:0000256" key="5">
    <source>
        <dbReference type="ARBA" id="ARBA00023136"/>
    </source>
</evidence>
<dbReference type="InterPro" id="IPR010619">
    <property type="entry name" value="ThrE-like_N"/>
</dbReference>
<dbReference type="GO" id="GO:0022857">
    <property type="term" value="F:transmembrane transporter activity"/>
    <property type="evidence" value="ECO:0007669"/>
    <property type="project" value="InterPro"/>
</dbReference>
<name>A0A1U7M2Y3_TISCR</name>
<dbReference type="Pfam" id="PF06738">
    <property type="entry name" value="ThrE"/>
    <property type="match status" value="1"/>
</dbReference>
<organism evidence="9 10">
    <name type="scientific">Tissierella creatinophila DSM 6911</name>
    <dbReference type="NCBI Taxonomy" id="1123403"/>
    <lineage>
        <taxon>Bacteria</taxon>
        <taxon>Bacillati</taxon>
        <taxon>Bacillota</taxon>
        <taxon>Tissierellia</taxon>
        <taxon>Tissierellales</taxon>
        <taxon>Tissierellaceae</taxon>
        <taxon>Tissierella</taxon>
    </lineage>
</organism>
<accession>A0A1U7M2Y3</accession>
<keyword evidence="4 7" id="KW-1133">Transmembrane helix</keyword>
<dbReference type="PANTHER" id="PTHR34390:SF2">
    <property type="entry name" value="SUCCINATE TRANSPORTER SUBUNIT YJJP-RELATED"/>
    <property type="match status" value="1"/>
</dbReference>
<feature type="transmembrane region" description="Helical" evidence="7">
    <location>
        <begin position="233"/>
        <end position="254"/>
    </location>
</feature>
<dbReference type="EMBL" id="LTDM01000064">
    <property type="protein sequence ID" value="OLS01682.1"/>
    <property type="molecule type" value="Genomic_DNA"/>
</dbReference>
<dbReference type="PANTHER" id="PTHR34390">
    <property type="entry name" value="UPF0442 PROTEIN YJJB-RELATED"/>
    <property type="match status" value="1"/>
</dbReference>
<evidence type="ECO:0000313" key="10">
    <source>
        <dbReference type="Proteomes" id="UP000186112"/>
    </source>
</evidence>
<evidence type="ECO:0000256" key="6">
    <source>
        <dbReference type="ARBA" id="ARBA00034125"/>
    </source>
</evidence>
<gene>
    <name evidence="9" type="primary">yjjP</name>
    <name evidence="9" type="ORF">TICRE_22820</name>
</gene>
<protein>
    <submittedName>
        <fullName evidence="9">Inner membrane protein YjjP</fullName>
    </submittedName>
</protein>
<feature type="domain" description="Threonine/serine exporter-like N-terminal" evidence="8">
    <location>
        <begin position="18"/>
        <end position="256"/>
    </location>
</feature>
<evidence type="ECO:0000256" key="2">
    <source>
        <dbReference type="ARBA" id="ARBA00022475"/>
    </source>
</evidence>
<dbReference type="RefSeq" id="WP_075728151.1">
    <property type="nucleotide sequence ID" value="NZ_LTDM01000064.1"/>
</dbReference>
<keyword evidence="10" id="KW-1185">Reference proteome</keyword>
<evidence type="ECO:0000313" key="9">
    <source>
        <dbReference type="EMBL" id="OLS01682.1"/>
    </source>
</evidence>
<keyword evidence="2" id="KW-1003">Cell membrane</keyword>
<comment type="caution">
    <text evidence="9">The sequence shown here is derived from an EMBL/GenBank/DDBJ whole genome shotgun (WGS) entry which is preliminary data.</text>
</comment>
<comment type="subcellular location">
    <subcellularLocation>
        <location evidence="1">Cell membrane</location>
        <topology evidence="1">Multi-pass membrane protein</topology>
    </subcellularLocation>
</comment>
<proteinExistence type="inferred from homology"/>
<feature type="transmembrane region" description="Helical" evidence="7">
    <location>
        <begin position="125"/>
        <end position="143"/>
    </location>
</feature>
<dbReference type="Proteomes" id="UP000186112">
    <property type="component" value="Unassembled WGS sequence"/>
</dbReference>
<evidence type="ECO:0000259" key="8">
    <source>
        <dbReference type="Pfam" id="PF06738"/>
    </source>
</evidence>
<evidence type="ECO:0000256" key="4">
    <source>
        <dbReference type="ARBA" id="ARBA00022989"/>
    </source>
</evidence>
<sequence length="262" mass="28937">MNHFIIKNRKDVQKLSTLAIFAGKTMLSNGAETYRVEDTINRICSSKENIKEVDSFVTQSGFFLTLEYEGEIFTYLKRVKDVGINLNKINLVNDFSRQFVNQDISLEKGMKTLDEINNIPGYPKYLKILGGSYVSGFFSLMYGGSPQDFLPSFIASFISLIILDKLSKFNLTFFIDRFIGAFLSSLLAIFAVKLGIGVNLDKIIIGSIMYLVPGVSITNSIRDTMSGDSLSGLSKGIEAILSALAIAFGVGIVLNLKSKGWI</sequence>
<comment type="similarity">
    <text evidence="6">Belongs to the ThrE exporter (TC 2.A.79) family.</text>
</comment>
<keyword evidence="3 7" id="KW-0812">Transmembrane</keyword>
<evidence type="ECO:0000256" key="3">
    <source>
        <dbReference type="ARBA" id="ARBA00022692"/>
    </source>
</evidence>
<feature type="transmembrane region" description="Helical" evidence="7">
    <location>
        <begin position="178"/>
        <end position="197"/>
    </location>
</feature>
<dbReference type="GO" id="GO:0015744">
    <property type="term" value="P:succinate transport"/>
    <property type="evidence" value="ECO:0007669"/>
    <property type="project" value="TreeGrafter"/>
</dbReference>
<keyword evidence="5 7" id="KW-0472">Membrane</keyword>
<dbReference type="InterPro" id="IPR050539">
    <property type="entry name" value="ThrE_Dicarb/AminoAcid_Exp"/>
</dbReference>
<dbReference type="OrthoDB" id="9813917at2"/>
<dbReference type="AlphaFoldDB" id="A0A1U7M2Y3"/>
<feature type="transmembrane region" description="Helical" evidence="7">
    <location>
        <begin position="203"/>
        <end position="221"/>
    </location>
</feature>